<dbReference type="Pfam" id="PF14497">
    <property type="entry name" value="GST_C_3"/>
    <property type="match status" value="1"/>
</dbReference>
<dbReference type="InterPro" id="IPR010987">
    <property type="entry name" value="Glutathione-S-Trfase_C-like"/>
</dbReference>
<evidence type="ECO:0000259" key="7">
    <source>
        <dbReference type="PROSITE" id="PS50405"/>
    </source>
</evidence>
<dbReference type="SFLD" id="SFLDS00019">
    <property type="entry name" value="Glutathione_Transferase_(cytos"/>
    <property type="match status" value="1"/>
</dbReference>
<dbReference type="InterPro" id="IPR036249">
    <property type="entry name" value="Thioredoxin-like_sf"/>
</dbReference>
<comment type="caution">
    <text evidence="8">The sequence shown here is derived from an EMBL/GenBank/DDBJ whole genome shotgun (WGS) entry which is preliminary data.</text>
</comment>
<dbReference type="InterPro" id="IPR004046">
    <property type="entry name" value="GST_C"/>
</dbReference>
<dbReference type="Pfam" id="PF02798">
    <property type="entry name" value="GST_N"/>
    <property type="match status" value="1"/>
</dbReference>
<evidence type="ECO:0000256" key="4">
    <source>
        <dbReference type="ARBA" id="ARBA00022679"/>
    </source>
</evidence>
<dbReference type="PROSITE" id="PS50405">
    <property type="entry name" value="GST_CTER"/>
    <property type="match status" value="1"/>
</dbReference>
<dbReference type="PROSITE" id="PS50404">
    <property type="entry name" value="GST_NTER"/>
    <property type="match status" value="1"/>
</dbReference>
<dbReference type="STRING" id="158441.A0A226EJX4"/>
<protein>
    <recommendedName>
        <fullName evidence="3">glutathione transferase</fullName>
        <ecNumber evidence="3">2.5.1.18</ecNumber>
    </recommendedName>
</protein>
<dbReference type="Proteomes" id="UP000198287">
    <property type="component" value="Unassembled WGS sequence"/>
</dbReference>
<dbReference type="EMBL" id="LNIX01000003">
    <property type="protein sequence ID" value="OXA57590.1"/>
    <property type="molecule type" value="Genomic_DNA"/>
</dbReference>
<evidence type="ECO:0000259" key="6">
    <source>
        <dbReference type="PROSITE" id="PS50404"/>
    </source>
</evidence>
<dbReference type="OMA" id="HRKWGFK"/>
<dbReference type="InterPro" id="IPR050213">
    <property type="entry name" value="GST_superfamily"/>
</dbReference>
<proteinExistence type="inferred from homology"/>
<dbReference type="EC" id="2.5.1.18" evidence="3"/>
<dbReference type="Gene3D" id="1.20.1050.130">
    <property type="match status" value="1"/>
</dbReference>
<evidence type="ECO:0000313" key="8">
    <source>
        <dbReference type="EMBL" id="OXA57590.1"/>
    </source>
</evidence>
<dbReference type="GO" id="GO:0004364">
    <property type="term" value="F:glutathione transferase activity"/>
    <property type="evidence" value="ECO:0007669"/>
    <property type="project" value="UniProtKB-EC"/>
</dbReference>
<evidence type="ECO:0000256" key="5">
    <source>
        <dbReference type="ARBA" id="ARBA00047960"/>
    </source>
</evidence>
<dbReference type="SUPFAM" id="SSF47616">
    <property type="entry name" value="GST C-terminal domain-like"/>
    <property type="match status" value="1"/>
</dbReference>
<evidence type="ECO:0000313" key="9">
    <source>
        <dbReference type="Proteomes" id="UP000198287"/>
    </source>
</evidence>
<reference evidence="8 9" key="1">
    <citation type="submission" date="2015-12" db="EMBL/GenBank/DDBJ databases">
        <title>The genome of Folsomia candida.</title>
        <authorList>
            <person name="Faddeeva A."/>
            <person name="Derks M.F."/>
            <person name="Anvar Y."/>
            <person name="Smit S."/>
            <person name="Van Straalen N."/>
            <person name="Roelofs D."/>
        </authorList>
    </citation>
    <scope>NUCLEOTIDE SEQUENCE [LARGE SCALE GENOMIC DNA]</scope>
    <source>
        <strain evidence="8 9">VU population</strain>
        <tissue evidence="8">Whole body</tissue>
    </source>
</reference>
<dbReference type="InterPro" id="IPR036282">
    <property type="entry name" value="Glutathione-S-Trfase_C_sf"/>
</dbReference>
<feature type="domain" description="GST C-terminal" evidence="7">
    <location>
        <begin position="89"/>
        <end position="206"/>
    </location>
</feature>
<keyword evidence="9" id="KW-1185">Reference proteome</keyword>
<dbReference type="InterPro" id="IPR040079">
    <property type="entry name" value="Glutathione_S-Trfase"/>
</dbReference>
<evidence type="ECO:0000256" key="2">
    <source>
        <dbReference type="ARBA" id="ARBA00005861"/>
    </source>
</evidence>
<sequence>MGKPQFGYWNLRGLGQSIKFALAYMGVDYEDVVYQDKEGDDTWTKQKPNLGLLCPNLPYWIDDKEKLSESRAILKYVIRKYKPALISSDISKLVVVEEVEGIIDDIGRFFAMSVYSDTEAANTLFDSMVPPKLEAISKVLGDKKFFLGDELSYLDFVVYEIFYRLKTYRTKFIEGHKNLLSYVDNFEAIPAIDAYIKSPAYIKTPCYGRTAAKPI</sequence>
<dbReference type="GO" id="GO:0006749">
    <property type="term" value="P:glutathione metabolic process"/>
    <property type="evidence" value="ECO:0007669"/>
    <property type="project" value="TreeGrafter"/>
</dbReference>
<dbReference type="OrthoDB" id="2309723at2759"/>
<dbReference type="SUPFAM" id="SSF52833">
    <property type="entry name" value="Thioredoxin-like"/>
    <property type="match status" value="1"/>
</dbReference>
<keyword evidence="4 8" id="KW-0808">Transferase</keyword>
<gene>
    <name evidence="8" type="ORF">Fcan01_06804</name>
</gene>
<evidence type="ECO:0000256" key="3">
    <source>
        <dbReference type="ARBA" id="ARBA00012452"/>
    </source>
</evidence>
<name>A0A226EJX4_FOLCA</name>
<feature type="domain" description="GST N-terminal" evidence="6">
    <location>
        <begin position="2"/>
        <end position="85"/>
    </location>
</feature>
<comment type="function">
    <text evidence="1">Conjugation of reduced glutathione to a wide number of exogenous and endogenous hydrophobic electrophiles.</text>
</comment>
<dbReference type="PANTHER" id="PTHR11571:SF222">
    <property type="entry name" value="GLUTATHIONE TRANSFERASE"/>
    <property type="match status" value="1"/>
</dbReference>
<comment type="similarity">
    <text evidence="2">Belongs to the GST superfamily. Mu family.</text>
</comment>
<organism evidence="8 9">
    <name type="scientific">Folsomia candida</name>
    <name type="common">Springtail</name>
    <dbReference type="NCBI Taxonomy" id="158441"/>
    <lineage>
        <taxon>Eukaryota</taxon>
        <taxon>Metazoa</taxon>
        <taxon>Ecdysozoa</taxon>
        <taxon>Arthropoda</taxon>
        <taxon>Hexapoda</taxon>
        <taxon>Collembola</taxon>
        <taxon>Entomobryomorpha</taxon>
        <taxon>Isotomoidea</taxon>
        <taxon>Isotomidae</taxon>
        <taxon>Proisotominae</taxon>
        <taxon>Folsomia</taxon>
    </lineage>
</organism>
<evidence type="ECO:0000256" key="1">
    <source>
        <dbReference type="ARBA" id="ARBA00003701"/>
    </source>
</evidence>
<dbReference type="AlphaFoldDB" id="A0A226EJX4"/>
<comment type="catalytic activity">
    <reaction evidence="5">
        <text>RX + glutathione = an S-substituted glutathione + a halide anion + H(+)</text>
        <dbReference type="Rhea" id="RHEA:16437"/>
        <dbReference type="ChEBI" id="CHEBI:15378"/>
        <dbReference type="ChEBI" id="CHEBI:16042"/>
        <dbReference type="ChEBI" id="CHEBI:17792"/>
        <dbReference type="ChEBI" id="CHEBI:57925"/>
        <dbReference type="ChEBI" id="CHEBI:90779"/>
        <dbReference type="EC" id="2.5.1.18"/>
    </reaction>
</comment>
<accession>A0A226EJX4</accession>
<dbReference type="PANTHER" id="PTHR11571">
    <property type="entry name" value="GLUTATHIONE S-TRANSFERASE"/>
    <property type="match status" value="1"/>
</dbReference>
<dbReference type="InterPro" id="IPR004045">
    <property type="entry name" value="Glutathione_S-Trfase_N"/>
</dbReference>